<dbReference type="SUPFAM" id="SSF50486">
    <property type="entry name" value="FMT C-terminal domain-like"/>
    <property type="match status" value="1"/>
</dbReference>
<protein>
    <submittedName>
        <fullName evidence="2">AMP-binding domain-containing protein</fullName>
    </submittedName>
</protein>
<dbReference type="Proteomes" id="UP000035642">
    <property type="component" value="Unassembled WGS sequence"/>
</dbReference>
<organism evidence="1 2">
    <name type="scientific">Angiostrongylus cantonensis</name>
    <name type="common">Rat lungworm</name>
    <dbReference type="NCBI Taxonomy" id="6313"/>
    <lineage>
        <taxon>Eukaryota</taxon>
        <taxon>Metazoa</taxon>
        <taxon>Ecdysozoa</taxon>
        <taxon>Nematoda</taxon>
        <taxon>Chromadorea</taxon>
        <taxon>Rhabditida</taxon>
        <taxon>Rhabditina</taxon>
        <taxon>Rhabditomorpha</taxon>
        <taxon>Strongyloidea</taxon>
        <taxon>Metastrongylidae</taxon>
        <taxon>Angiostrongylus</taxon>
    </lineage>
</organism>
<dbReference type="AlphaFoldDB" id="A0A0K0D4S1"/>
<keyword evidence="1" id="KW-1185">Reference proteome</keyword>
<proteinExistence type="predicted"/>
<evidence type="ECO:0000313" key="2">
    <source>
        <dbReference type="WBParaSite" id="ACAC_0000506601-mRNA-1"/>
    </source>
</evidence>
<dbReference type="InterPro" id="IPR037022">
    <property type="entry name" value="Formyl_trans_C_sf"/>
</dbReference>
<evidence type="ECO:0000313" key="1">
    <source>
        <dbReference type="Proteomes" id="UP000035642"/>
    </source>
</evidence>
<reference evidence="2" key="2">
    <citation type="submission" date="2017-02" db="UniProtKB">
        <authorList>
            <consortium name="WormBaseParasite"/>
        </authorList>
    </citation>
    <scope>IDENTIFICATION</scope>
</reference>
<reference evidence="1" key="1">
    <citation type="submission" date="2012-09" db="EMBL/GenBank/DDBJ databases">
        <authorList>
            <person name="Martin A.A."/>
        </authorList>
    </citation>
    <scope>NUCLEOTIDE SEQUENCE</scope>
</reference>
<dbReference type="Gene3D" id="3.10.25.10">
    <property type="entry name" value="Formyl transferase, C-terminal domain"/>
    <property type="match status" value="1"/>
</dbReference>
<name>A0A0K0D4S1_ANGCA</name>
<dbReference type="InterPro" id="IPR011034">
    <property type="entry name" value="Formyl_transferase-like_C_sf"/>
</dbReference>
<sequence length="233" mass="25637">MVDLLAPARVTRRPLQVMQVISNGDLNIDVKRGVPGAWATLNGQKVSVFGSTRWRGAVPPPGAREIEVAEVPQKKLYVHDAGLLLSGSDGHWVNVDTIKIGSKTMPANKFGLAEEKGEKLAYTEEEIKVVEIVKVYMAPTFCENAETVIKKLRGGDNIAVVYDAVGFVLSRRWENTINPNDESIICQIPKADINDVNKAVEAAKAVCFVRIFFSLDSQLRTLMSPTNPRTSFI</sequence>
<dbReference type="GO" id="GO:0003824">
    <property type="term" value="F:catalytic activity"/>
    <property type="evidence" value="ECO:0007669"/>
    <property type="project" value="InterPro"/>
</dbReference>
<dbReference type="WBParaSite" id="ACAC_0000506601-mRNA-1">
    <property type="protein sequence ID" value="ACAC_0000506601-mRNA-1"/>
    <property type="gene ID" value="ACAC_0000506601"/>
</dbReference>
<accession>A0A0K0D4S1</accession>
<dbReference type="STRING" id="6313.A0A0K0D4S1"/>